<dbReference type="Gene3D" id="2.30.29.30">
    <property type="entry name" value="Pleckstrin-homology domain (PH domain)/Phosphotyrosine-binding domain (PTB)"/>
    <property type="match status" value="1"/>
</dbReference>
<reference evidence="2 3" key="1">
    <citation type="submission" date="2024-03" db="EMBL/GenBank/DDBJ databases">
        <title>The Acrasis kona genome and developmental transcriptomes reveal deep origins of eukaryotic multicellular pathways.</title>
        <authorList>
            <person name="Sheikh S."/>
            <person name="Fu C.-J."/>
            <person name="Brown M.W."/>
            <person name="Baldauf S.L."/>
        </authorList>
    </citation>
    <scope>NUCLEOTIDE SEQUENCE [LARGE SCALE GENOMIC DNA]</scope>
    <source>
        <strain evidence="2 3">ATCC MYA-3509</strain>
    </source>
</reference>
<evidence type="ECO:0000313" key="2">
    <source>
        <dbReference type="EMBL" id="KAL0491384.1"/>
    </source>
</evidence>
<name>A0AAW2ZRK3_9EUKA</name>
<keyword evidence="3" id="KW-1185">Reference proteome</keyword>
<organism evidence="2 3">
    <name type="scientific">Acrasis kona</name>
    <dbReference type="NCBI Taxonomy" id="1008807"/>
    <lineage>
        <taxon>Eukaryota</taxon>
        <taxon>Discoba</taxon>
        <taxon>Heterolobosea</taxon>
        <taxon>Tetramitia</taxon>
        <taxon>Eutetramitia</taxon>
        <taxon>Acrasidae</taxon>
        <taxon>Acrasis</taxon>
    </lineage>
</organism>
<evidence type="ECO:0000256" key="1">
    <source>
        <dbReference type="SAM" id="Coils"/>
    </source>
</evidence>
<gene>
    <name evidence="2" type="ORF">AKO1_002409</name>
</gene>
<keyword evidence="1" id="KW-0175">Coiled coil</keyword>
<evidence type="ECO:0000313" key="3">
    <source>
        <dbReference type="Proteomes" id="UP001431209"/>
    </source>
</evidence>
<dbReference type="EMBL" id="JAOPGA020001791">
    <property type="protein sequence ID" value="KAL0491384.1"/>
    <property type="molecule type" value="Genomic_DNA"/>
</dbReference>
<comment type="caution">
    <text evidence="2">The sequence shown here is derived from an EMBL/GenBank/DDBJ whole genome shotgun (WGS) entry which is preliminary data.</text>
</comment>
<feature type="coiled-coil region" evidence="1">
    <location>
        <begin position="92"/>
        <end position="147"/>
    </location>
</feature>
<dbReference type="AlphaFoldDB" id="A0AAW2ZRK3"/>
<feature type="coiled-coil region" evidence="1">
    <location>
        <begin position="35"/>
        <end position="62"/>
    </location>
</feature>
<dbReference type="Proteomes" id="UP001431209">
    <property type="component" value="Unassembled WGS sequence"/>
</dbReference>
<dbReference type="InterPro" id="IPR011993">
    <property type="entry name" value="PH-like_dom_sf"/>
</dbReference>
<protein>
    <submittedName>
        <fullName evidence="2">Uncharacterized protein</fullName>
    </submittedName>
</protein>
<proteinExistence type="predicted"/>
<accession>A0AAW2ZRK3</accession>
<sequence length="274" mass="32316">MSDSSFASSTSQEHVYPSSMANLPIYKSLTKKQDLMEKRKQYQEWEKKIQELKRIKTKRNNKKITLDAINRTLQKATNLEQFVKDKQLGQLYNILKQDYDSIKEVHDTLEEQYEKVSKESENVKSRADEHEKAMNELHELLEKAYTQIHSIDDLVTRYGLPSTERFIQVNIGCTHHEYLHGLLHVFENWICFESIIDLDRFDEQYDESEVNKRVIKIPIKNITSMSKKVEMGGDDAIVINTVSGEKFVFFNIRNRDKVFFDLFQHSFHQKALSN</sequence>